<gene>
    <name evidence="4" type="ORF">UCRPA7_3669</name>
</gene>
<proteinExistence type="inferred from homology"/>
<comment type="similarity">
    <text evidence="1">Belongs to the short-chain dehydrogenases/reductases (SDR) family.</text>
</comment>
<accession>R8BNG7</accession>
<dbReference type="InterPro" id="IPR051911">
    <property type="entry name" value="SDR_oxidoreductase"/>
</dbReference>
<reference evidence="5" key="1">
    <citation type="journal article" date="2013" name="Genome Announc.">
        <title>Draft genome sequence of the ascomycete Phaeoacremonium aleophilum strain UCR-PA7, a causal agent of the esca disease complex in grapevines.</title>
        <authorList>
            <person name="Blanco-Ulate B."/>
            <person name="Rolshausen P."/>
            <person name="Cantu D."/>
        </authorList>
    </citation>
    <scope>NUCLEOTIDE SEQUENCE [LARGE SCALE GENOMIC DNA]</scope>
    <source>
        <strain evidence="5">UCR-PA7</strain>
    </source>
</reference>
<dbReference type="CDD" id="cd05374">
    <property type="entry name" value="17beta-HSD-like_SDR_c"/>
    <property type="match status" value="1"/>
</dbReference>
<keyword evidence="5" id="KW-1185">Reference proteome</keyword>
<name>R8BNG7_PHAM7</name>
<dbReference type="PANTHER" id="PTHR43976">
    <property type="entry name" value="SHORT CHAIN DEHYDROGENASE"/>
    <property type="match status" value="1"/>
</dbReference>
<dbReference type="PROSITE" id="PS00061">
    <property type="entry name" value="ADH_SHORT"/>
    <property type="match status" value="1"/>
</dbReference>
<dbReference type="Proteomes" id="UP000014074">
    <property type="component" value="Unassembled WGS sequence"/>
</dbReference>
<keyword evidence="3" id="KW-0560">Oxidoreductase</keyword>
<dbReference type="HOGENOM" id="CLU_010194_2_9_1"/>
<evidence type="ECO:0000256" key="1">
    <source>
        <dbReference type="ARBA" id="ARBA00006484"/>
    </source>
</evidence>
<organism evidence="4 5">
    <name type="scientific">Phaeoacremonium minimum (strain UCR-PA7)</name>
    <name type="common">Esca disease fungus</name>
    <name type="synonym">Togninia minima</name>
    <dbReference type="NCBI Taxonomy" id="1286976"/>
    <lineage>
        <taxon>Eukaryota</taxon>
        <taxon>Fungi</taxon>
        <taxon>Dikarya</taxon>
        <taxon>Ascomycota</taxon>
        <taxon>Pezizomycotina</taxon>
        <taxon>Sordariomycetes</taxon>
        <taxon>Sordariomycetidae</taxon>
        <taxon>Togniniales</taxon>
        <taxon>Togniniaceae</taxon>
        <taxon>Phaeoacremonium</taxon>
    </lineage>
</organism>
<evidence type="ECO:0000313" key="5">
    <source>
        <dbReference type="Proteomes" id="UP000014074"/>
    </source>
</evidence>
<dbReference type="OrthoDB" id="1274115at2759"/>
<dbReference type="InterPro" id="IPR036291">
    <property type="entry name" value="NAD(P)-bd_dom_sf"/>
</dbReference>
<dbReference type="GeneID" id="19324038"/>
<dbReference type="GO" id="GO:0016491">
    <property type="term" value="F:oxidoreductase activity"/>
    <property type="evidence" value="ECO:0007669"/>
    <property type="project" value="UniProtKB-KW"/>
</dbReference>
<dbReference type="RefSeq" id="XP_007914569.1">
    <property type="nucleotide sequence ID" value="XM_007916378.1"/>
</dbReference>
<dbReference type="InterPro" id="IPR002347">
    <property type="entry name" value="SDR_fam"/>
</dbReference>
<protein>
    <submittedName>
        <fullName evidence="4">Putative estradiol 17-beta-dehydrogenase protein</fullName>
    </submittedName>
</protein>
<dbReference type="KEGG" id="tmn:UCRPA7_3669"/>
<dbReference type="SUPFAM" id="SSF51735">
    <property type="entry name" value="NAD(P)-binding Rossmann-fold domains"/>
    <property type="match status" value="1"/>
</dbReference>
<sequence>MADLVFLITGASSGFGKHTTLEALKRGHKVIATARKASRLSELEAAGAVVLDLDVTAPEEALDAQFKAANDIYGKITHVINCAGYILEGAVEEVSQAEMAATFATNVFGAANVSRAAAPYLRQAAADGNQCAIAHFGSLGSWSSGPAVALYCSTKFAVTGLTEGLAGELKPFGVDACVVEPGYFRTGFLNVGTDSVHRVRAARDLAVYDGTPAHEVRKGLEQYNNNQPGDVAKGARVIVDVLTKRGVAAGREIPVRLVLGSDCVEVIRQKIRETEKILEEWEAIARTTDY</sequence>
<dbReference type="Gene3D" id="3.40.50.720">
    <property type="entry name" value="NAD(P)-binding Rossmann-like Domain"/>
    <property type="match status" value="1"/>
</dbReference>
<dbReference type="PANTHER" id="PTHR43976:SF16">
    <property type="entry name" value="SHORT-CHAIN DEHYDROGENASE_REDUCTASE FAMILY PROTEIN"/>
    <property type="match status" value="1"/>
</dbReference>
<dbReference type="InterPro" id="IPR020904">
    <property type="entry name" value="Sc_DH/Rdtase_CS"/>
</dbReference>
<evidence type="ECO:0000313" key="4">
    <source>
        <dbReference type="EMBL" id="EOO00869.1"/>
    </source>
</evidence>
<dbReference type="EMBL" id="KB933061">
    <property type="protein sequence ID" value="EOO00869.1"/>
    <property type="molecule type" value="Genomic_DNA"/>
</dbReference>
<dbReference type="PRINTS" id="PR00081">
    <property type="entry name" value="GDHRDH"/>
</dbReference>
<keyword evidence="2" id="KW-0521">NADP</keyword>
<dbReference type="eggNOG" id="KOG1205">
    <property type="taxonomic scope" value="Eukaryota"/>
</dbReference>
<dbReference type="Pfam" id="PF00106">
    <property type="entry name" value="adh_short"/>
    <property type="match status" value="1"/>
</dbReference>
<evidence type="ECO:0000256" key="3">
    <source>
        <dbReference type="ARBA" id="ARBA00023002"/>
    </source>
</evidence>
<dbReference type="AlphaFoldDB" id="R8BNG7"/>
<evidence type="ECO:0000256" key="2">
    <source>
        <dbReference type="ARBA" id="ARBA00022857"/>
    </source>
</evidence>